<feature type="compositionally biased region" description="Basic and acidic residues" evidence="6">
    <location>
        <begin position="146"/>
        <end position="158"/>
    </location>
</feature>
<dbReference type="AlphaFoldDB" id="A0AAW2HPW3"/>
<dbReference type="SMART" id="SM00404">
    <property type="entry name" value="PTPc_motif"/>
    <property type="match status" value="1"/>
</dbReference>
<dbReference type="PROSITE" id="PS00383">
    <property type="entry name" value="TYR_PHOSPHATASE_1"/>
    <property type="match status" value="1"/>
</dbReference>
<feature type="domain" description="Tyrosine-protein phosphatase" evidence="9">
    <location>
        <begin position="928"/>
        <end position="1166"/>
    </location>
</feature>
<accession>A0AAW2HPW3</accession>
<dbReference type="InterPro" id="IPR029021">
    <property type="entry name" value="Prot-tyrosine_phosphatase-like"/>
</dbReference>
<dbReference type="SMART" id="SM00194">
    <property type="entry name" value="PTPc"/>
    <property type="match status" value="1"/>
</dbReference>
<feature type="signal peptide" evidence="8">
    <location>
        <begin position="1"/>
        <end position="20"/>
    </location>
</feature>
<keyword evidence="7" id="KW-0812">Transmembrane</keyword>
<dbReference type="CDD" id="cd00047">
    <property type="entry name" value="PTPc"/>
    <property type="match status" value="1"/>
</dbReference>
<dbReference type="InterPro" id="IPR008356">
    <property type="entry name" value="Tyr_Pase_KIM-con"/>
</dbReference>
<evidence type="ECO:0000259" key="9">
    <source>
        <dbReference type="PROSITE" id="PS50055"/>
    </source>
</evidence>
<dbReference type="InterPro" id="IPR000387">
    <property type="entry name" value="Tyr_Pase_dom"/>
</dbReference>
<dbReference type="PANTHER" id="PTHR46198:SF4">
    <property type="entry name" value="PROTEIN-TYROSINE-PHOSPHATASE"/>
    <property type="match status" value="1"/>
</dbReference>
<dbReference type="EMBL" id="JARGDH010000004">
    <property type="protein sequence ID" value="KAL0271480.1"/>
    <property type="molecule type" value="Genomic_DNA"/>
</dbReference>
<dbReference type="InterPro" id="IPR000242">
    <property type="entry name" value="PTP_cat"/>
</dbReference>
<feature type="chain" id="PRO_5043833938" description="protein-tyrosine-phosphatase" evidence="8">
    <location>
        <begin position="21"/>
        <end position="1178"/>
    </location>
</feature>
<dbReference type="FunFam" id="3.90.190.10:FF:000098">
    <property type="entry name" value="Protein-tryrosine phosphatase"/>
    <property type="match status" value="1"/>
</dbReference>
<keyword evidence="7" id="KW-0472">Membrane</keyword>
<evidence type="ECO:0000256" key="5">
    <source>
        <dbReference type="PIRSR" id="PIRSR608356-50"/>
    </source>
</evidence>
<dbReference type="PANTHER" id="PTHR46198">
    <property type="entry name" value="PROTEIN-TYROSINE-PHOSPHATASE"/>
    <property type="match status" value="1"/>
</dbReference>
<feature type="compositionally biased region" description="Polar residues" evidence="6">
    <location>
        <begin position="211"/>
        <end position="226"/>
    </location>
</feature>
<organism evidence="11">
    <name type="scientific">Menopon gallinae</name>
    <name type="common">poultry shaft louse</name>
    <dbReference type="NCBI Taxonomy" id="328185"/>
    <lineage>
        <taxon>Eukaryota</taxon>
        <taxon>Metazoa</taxon>
        <taxon>Ecdysozoa</taxon>
        <taxon>Arthropoda</taxon>
        <taxon>Hexapoda</taxon>
        <taxon>Insecta</taxon>
        <taxon>Pterygota</taxon>
        <taxon>Neoptera</taxon>
        <taxon>Paraneoptera</taxon>
        <taxon>Psocodea</taxon>
        <taxon>Troctomorpha</taxon>
        <taxon>Phthiraptera</taxon>
        <taxon>Amblycera</taxon>
        <taxon>Menoponidae</taxon>
        <taxon>Menopon</taxon>
    </lineage>
</organism>
<dbReference type="EC" id="3.1.3.48" evidence="1"/>
<protein>
    <recommendedName>
        <fullName evidence="1">protein-tyrosine-phosphatase</fullName>
        <ecNumber evidence="1">3.1.3.48</ecNumber>
    </recommendedName>
</protein>
<evidence type="ECO:0000256" key="1">
    <source>
        <dbReference type="ARBA" id="ARBA00013064"/>
    </source>
</evidence>
<evidence type="ECO:0000259" key="10">
    <source>
        <dbReference type="PROSITE" id="PS50056"/>
    </source>
</evidence>
<dbReference type="GO" id="GO:0005829">
    <property type="term" value="C:cytosol"/>
    <property type="evidence" value="ECO:0007669"/>
    <property type="project" value="TreeGrafter"/>
</dbReference>
<feature type="domain" description="Tyrosine specific protein phosphatases" evidence="10">
    <location>
        <begin position="1079"/>
        <end position="1157"/>
    </location>
</feature>
<dbReference type="SUPFAM" id="SSF52799">
    <property type="entry name" value="(Phosphotyrosine protein) phosphatases II"/>
    <property type="match status" value="1"/>
</dbReference>
<feature type="region of interest" description="Disordered" evidence="6">
    <location>
        <begin position="211"/>
        <end position="244"/>
    </location>
</feature>
<evidence type="ECO:0000256" key="2">
    <source>
        <dbReference type="ARBA" id="ARBA00022553"/>
    </source>
</evidence>
<keyword evidence="3" id="KW-0378">Hydrolase</keyword>
<feature type="region of interest" description="Disordered" evidence="6">
    <location>
        <begin position="135"/>
        <end position="158"/>
    </location>
</feature>
<dbReference type="InterPro" id="IPR003595">
    <property type="entry name" value="Tyr_Pase_cat"/>
</dbReference>
<dbReference type="GO" id="GO:0004725">
    <property type="term" value="F:protein tyrosine phosphatase activity"/>
    <property type="evidence" value="ECO:0007669"/>
    <property type="project" value="UniProtKB-EC"/>
</dbReference>
<keyword evidence="8" id="KW-0732">Signal</keyword>
<feature type="compositionally biased region" description="Low complexity" evidence="6">
    <location>
        <begin position="624"/>
        <end position="637"/>
    </location>
</feature>
<dbReference type="GO" id="GO:0030054">
    <property type="term" value="C:cell junction"/>
    <property type="evidence" value="ECO:0007669"/>
    <property type="project" value="TreeGrafter"/>
</dbReference>
<dbReference type="GO" id="GO:0019901">
    <property type="term" value="F:protein kinase binding"/>
    <property type="evidence" value="ECO:0007669"/>
    <property type="project" value="TreeGrafter"/>
</dbReference>
<sequence length="1178" mass="130681">MNKTFFYFLLIGAFVFPLRADSEQPEVDESALVANSTAVPEDVPKLELFNATTKTLPTSTESTGPKPQKIKKKILISNPKNSTEKIVLGNDKYLDRTQGNATEEDLRKTKTEFFNVTEVPVNVTDGRRAKLEESTVNATQNDTFEPEGRSFPDGDAKRNFKYFNRKNKVTTSTTENYGSKQTPSSYMHFTLGEVQKAMNNNYLKVNEDLGNSKTNVETSNTPSLGTTAALPRGKPSSISGGNSAKNLVRLENGRYASADQTDWIPLVPIRNSGSERYPGTQPVNTRSTVPVTTVKPMTYPFVKPITPFTLFKRQTTEPSLPETDFPSSTVASNSLPVHDLDEESSSSNVDIRKVNGTNKNRYRGSIRFRLANLTNFIEVGLKHNSTKVSNVTGDGLQKLEIPPTGTWDVATVQDFSPVRITTTESVKNATATTEATANVTEPTKPKNIAKVQVLKNTVSDKVASDNPMSIFKFTETEPPSNMSKPPETTSAPARTTTETAPSSKGTEVPVTTPVPTAEANKTTTSEEEIEVTLSREILKISTVPPKTTQTYPTTTVRDEPTTTTMAEEPPTIVPVAAETEAIFTTEEPLPETTFRGVTEPDVEVNTEMPPEEAPVPQRESDNGTTAATTTPPEVTPATEKENDIPVLITTEPPPREEVTQREHHPHIHHEITEENVPAYLKLTVEAASWEELCRLKDDLKNAIIHMLDGTNVTAESIVFLNLNEKNCRRKIEESKDEPPSNLPVYLPVNMFIMNENGDFDKNLSEAFLNVWGQYGLDFELPIRKVDFLSPLGGLYDLPNDSVGVSVIAAIVISCVAGLCVILLGILFVVMKRRQKRFNYGQRCTPVSLDAYSLDSVSIHNSVRRKGIRTSKRSYGNAAFDDPEVPSHPMNFAGLANFSSDKEQLYEEFNIIPQVYPKTDELPAGAETKNRYANVIPLPETRVHLSVKDGDSLSDYINANYVRGLKGAEKLYIACQAPMESTVEDFWRMIWEQQCKVVIMLTDLQENGVEKCTDYLPPNEVTDNLRLFGDFQVTMKKRDVKEKYIVSHLKLKNMEANLWREVTHLWYLGWPEQGVPSEANSLIAFLIEARSQMKSQTGSTAGPAVVHCSPGTGRTGTVIACDLCIREFEQTRMVDIPKCVFNLRKNRAGSVQTKDQYAFIYQVLNVYATKLTGGGLESI</sequence>
<evidence type="ECO:0000313" key="11">
    <source>
        <dbReference type="EMBL" id="KAL0271480.1"/>
    </source>
</evidence>
<gene>
    <name evidence="11" type="ORF">PYX00_008561</name>
</gene>
<feature type="active site" description="Phosphocysteine intermediate" evidence="5">
    <location>
        <position position="1107"/>
    </location>
</feature>
<dbReference type="PRINTS" id="PR00700">
    <property type="entry name" value="PRTYPHPHTASE"/>
</dbReference>
<comment type="caution">
    <text evidence="11">The sequence shown here is derived from an EMBL/GenBank/DDBJ whole genome shotgun (WGS) entry which is preliminary data.</text>
</comment>
<dbReference type="GO" id="GO:0007165">
    <property type="term" value="P:signal transduction"/>
    <property type="evidence" value="ECO:0007669"/>
    <property type="project" value="TreeGrafter"/>
</dbReference>
<feature type="transmembrane region" description="Helical" evidence="7">
    <location>
        <begin position="806"/>
        <end position="829"/>
    </location>
</feature>
<feature type="region of interest" description="Disordered" evidence="6">
    <location>
        <begin position="603"/>
        <end position="637"/>
    </location>
</feature>
<dbReference type="PROSITE" id="PS50056">
    <property type="entry name" value="TYR_PHOSPHATASE_2"/>
    <property type="match status" value="1"/>
</dbReference>
<evidence type="ECO:0000256" key="3">
    <source>
        <dbReference type="ARBA" id="ARBA00022801"/>
    </source>
</evidence>
<dbReference type="Pfam" id="PF00102">
    <property type="entry name" value="Y_phosphatase"/>
    <property type="match status" value="1"/>
</dbReference>
<dbReference type="InterPro" id="IPR016130">
    <property type="entry name" value="Tyr_Pase_AS"/>
</dbReference>
<keyword evidence="4" id="KW-0904">Protein phosphatase</keyword>
<reference evidence="11" key="1">
    <citation type="journal article" date="2024" name="Gigascience">
        <title>Chromosome-level genome of the poultry shaft louse Menopon gallinae provides insight into the host-switching and adaptive evolution of parasitic lice.</title>
        <authorList>
            <person name="Xu Y."/>
            <person name="Ma L."/>
            <person name="Liu S."/>
            <person name="Liang Y."/>
            <person name="Liu Q."/>
            <person name="He Z."/>
            <person name="Tian L."/>
            <person name="Duan Y."/>
            <person name="Cai W."/>
            <person name="Li H."/>
            <person name="Song F."/>
        </authorList>
    </citation>
    <scope>NUCLEOTIDE SEQUENCE</scope>
    <source>
        <strain evidence="11">Cailab_2023a</strain>
    </source>
</reference>
<dbReference type="Gene3D" id="3.90.190.10">
    <property type="entry name" value="Protein tyrosine phosphatase superfamily"/>
    <property type="match status" value="1"/>
</dbReference>
<dbReference type="GO" id="GO:0048666">
    <property type="term" value="P:neuron development"/>
    <property type="evidence" value="ECO:0007669"/>
    <property type="project" value="UniProtKB-ARBA"/>
</dbReference>
<keyword evidence="2" id="KW-0597">Phosphoprotein</keyword>
<dbReference type="GO" id="GO:0005886">
    <property type="term" value="C:plasma membrane"/>
    <property type="evidence" value="ECO:0007669"/>
    <property type="project" value="TreeGrafter"/>
</dbReference>
<evidence type="ECO:0000256" key="4">
    <source>
        <dbReference type="ARBA" id="ARBA00022912"/>
    </source>
</evidence>
<feature type="compositionally biased region" description="Low complexity" evidence="6">
    <location>
        <begin position="485"/>
        <end position="516"/>
    </location>
</feature>
<keyword evidence="7" id="KW-1133">Transmembrane helix</keyword>
<dbReference type="PROSITE" id="PS50055">
    <property type="entry name" value="TYR_PHOSPHATASE_PTP"/>
    <property type="match status" value="1"/>
</dbReference>
<feature type="region of interest" description="Disordered" evidence="6">
    <location>
        <begin position="474"/>
        <end position="530"/>
    </location>
</feature>
<feature type="region of interest" description="Disordered" evidence="6">
    <location>
        <begin position="545"/>
        <end position="565"/>
    </location>
</feature>
<name>A0AAW2HPW3_9NEOP</name>
<evidence type="ECO:0000256" key="6">
    <source>
        <dbReference type="SAM" id="MobiDB-lite"/>
    </source>
</evidence>
<evidence type="ECO:0000256" key="8">
    <source>
        <dbReference type="SAM" id="SignalP"/>
    </source>
</evidence>
<evidence type="ECO:0000256" key="7">
    <source>
        <dbReference type="SAM" id="Phobius"/>
    </source>
</evidence>
<proteinExistence type="predicted"/>